<dbReference type="AlphaFoldDB" id="A0A840BI52"/>
<evidence type="ECO:0008006" key="3">
    <source>
        <dbReference type="Google" id="ProtNLM"/>
    </source>
</evidence>
<protein>
    <recommendedName>
        <fullName evidence="3">Pathogenicity locus</fullName>
    </recommendedName>
</protein>
<dbReference type="Pfam" id="PF11731">
    <property type="entry name" value="Cdd1"/>
    <property type="match status" value="1"/>
</dbReference>
<proteinExistence type="predicted"/>
<evidence type="ECO:0000313" key="2">
    <source>
        <dbReference type="Proteomes" id="UP000561045"/>
    </source>
</evidence>
<evidence type="ECO:0000313" key="1">
    <source>
        <dbReference type="EMBL" id="MBB4011994.1"/>
    </source>
</evidence>
<dbReference type="RefSeq" id="WP_207064295.1">
    <property type="nucleotide sequence ID" value="NZ_BAABLE010000011.1"/>
</dbReference>
<name>A0A840BI52_9RHOO</name>
<organism evidence="1 2">
    <name type="scientific">Niveibacterium umoris</name>
    <dbReference type="NCBI Taxonomy" id="1193620"/>
    <lineage>
        <taxon>Bacteria</taxon>
        <taxon>Pseudomonadati</taxon>
        <taxon>Pseudomonadota</taxon>
        <taxon>Betaproteobacteria</taxon>
        <taxon>Rhodocyclales</taxon>
        <taxon>Rhodocyclaceae</taxon>
        <taxon>Niveibacterium</taxon>
    </lineage>
</organism>
<dbReference type="Gene3D" id="1.10.150.20">
    <property type="entry name" value="5' to 3' exonuclease, C-terminal subdomain"/>
    <property type="match status" value="1"/>
</dbReference>
<dbReference type="SUPFAM" id="SSF158702">
    <property type="entry name" value="Sec63 N-terminal domain-like"/>
    <property type="match status" value="1"/>
</dbReference>
<comment type="caution">
    <text evidence="1">The sequence shown here is derived from an EMBL/GenBank/DDBJ whole genome shotgun (WGS) entry which is preliminary data.</text>
</comment>
<reference evidence="1 2" key="1">
    <citation type="submission" date="2020-08" db="EMBL/GenBank/DDBJ databases">
        <title>Genomic Encyclopedia of Type Strains, Phase IV (KMG-IV): sequencing the most valuable type-strain genomes for metagenomic binning, comparative biology and taxonomic classification.</title>
        <authorList>
            <person name="Goeker M."/>
        </authorList>
    </citation>
    <scope>NUCLEOTIDE SEQUENCE [LARGE SCALE GENOMIC DNA]</scope>
    <source>
        <strain evidence="1 2">DSM 106739</strain>
    </source>
</reference>
<sequence>MPRAPAALPRDVAAELLRIPGIGRAMAGDLHALGIRRVADLVEADPQVLYERLCRLSGARQDPCVLYTFRCAVYFSRHTAHDPELLKWWNWKDRT</sequence>
<keyword evidence="2" id="KW-1185">Reference proteome</keyword>
<dbReference type="Proteomes" id="UP000561045">
    <property type="component" value="Unassembled WGS sequence"/>
</dbReference>
<accession>A0A840BI52</accession>
<dbReference type="InterPro" id="IPR021725">
    <property type="entry name" value="Cdd1"/>
</dbReference>
<gene>
    <name evidence="1" type="ORF">GGR36_001302</name>
</gene>
<dbReference type="EMBL" id="JACIET010000001">
    <property type="protein sequence ID" value="MBB4011994.1"/>
    <property type="molecule type" value="Genomic_DNA"/>
</dbReference>